<keyword evidence="4" id="KW-1185">Reference proteome</keyword>
<dbReference type="InterPro" id="IPR001810">
    <property type="entry name" value="F-box_dom"/>
</dbReference>
<feature type="domain" description="F-box" evidence="2">
    <location>
        <begin position="69"/>
        <end position="118"/>
    </location>
</feature>
<protein>
    <recommendedName>
        <fullName evidence="2">F-box domain-containing protein</fullName>
    </recommendedName>
</protein>
<dbReference type="CDD" id="cd09917">
    <property type="entry name" value="F-box_SF"/>
    <property type="match status" value="1"/>
</dbReference>
<organism evidence="3 4">
    <name type="scientific">Pholiota conissans</name>
    <dbReference type="NCBI Taxonomy" id="109636"/>
    <lineage>
        <taxon>Eukaryota</taxon>
        <taxon>Fungi</taxon>
        <taxon>Dikarya</taxon>
        <taxon>Basidiomycota</taxon>
        <taxon>Agaricomycotina</taxon>
        <taxon>Agaricomycetes</taxon>
        <taxon>Agaricomycetidae</taxon>
        <taxon>Agaricales</taxon>
        <taxon>Agaricineae</taxon>
        <taxon>Strophariaceae</taxon>
        <taxon>Pholiota</taxon>
    </lineage>
</organism>
<accession>A0A9P5ZIH3</accession>
<name>A0A9P5ZIH3_9AGAR</name>
<feature type="compositionally biased region" description="Basic and acidic residues" evidence="1">
    <location>
        <begin position="24"/>
        <end position="33"/>
    </location>
</feature>
<dbReference type="OrthoDB" id="2322499at2759"/>
<dbReference type="EMBL" id="MU155130">
    <property type="protein sequence ID" value="KAF9486481.1"/>
    <property type="molecule type" value="Genomic_DNA"/>
</dbReference>
<sequence>MFVLIWNSTNFLATNFQPPPDGPRVYKKDNKSENDDENAPLGKKQKVSMKATELKKPTAKKVRGIRGKLKYLKEMPLDILSEIFSQLDPIGLVNISRTSKDFRAILLNRSSTSVWKSARANIDLPLPDCPNDLSKPQYAELLFEKCCVQVCNTHLFSLVPCQYCQRKLGTIHISWTARKRICNKCIGEQCSEHQDGITFHATGRHRSVIDYYFSEFRKVWSEAYSKSTAKEEWRSSKFNEHRTIQEHAKLCERWLETCIERREALFEEQFQKRRNQITDRVMPLGWDDEVQKMSGYKTKFEELPEVEKWCQKGFTSSTSLDFRINDFMTKIQKAHLASERAGFLGKCLPVLQQVHSKHVESLPLRNRYWCSTANESFYESVIRDIINDALLTLDSMKEQLELAIPEVFPDATKRLGLCQRINNQLLSFIMAQNLKEEIDPKTVFELATTVFECTYLFAICQTNPTKQCYPETIPDHQHLPVYLAEGYRSHNASMSKRGMKLIPILIKLCGLDPSITTAN</sequence>
<evidence type="ECO:0000313" key="3">
    <source>
        <dbReference type="EMBL" id="KAF9486481.1"/>
    </source>
</evidence>
<dbReference type="AlphaFoldDB" id="A0A9P5ZIH3"/>
<dbReference type="SMART" id="SM00256">
    <property type="entry name" value="FBOX"/>
    <property type="match status" value="1"/>
</dbReference>
<dbReference type="Proteomes" id="UP000807469">
    <property type="component" value="Unassembled WGS sequence"/>
</dbReference>
<proteinExistence type="predicted"/>
<evidence type="ECO:0000259" key="2">
    <source>
        <dbReference type="PROSITE" id="PS50181"/>
    </source>
</evidence>
<evidence type="ECO:0000313" key="4">
    <source>
        <dbReference type="Proteomes" id="UP000807469"/>
    </source>
</evidence>
<evidence type="ECO:0000256" key="1">
    <source>
        <dbReference type="SAM" id="MobiDB-lite"/>
    </source>
</evidence>
<feature type="non-terminal residue" evidence="3">
    <location>
        <position position="519"/>
    </location>
</feature>
<gene>
    <name evidence="3" type="ORF">BDN70DRAFT_988035</name>
</gene>
<dbReference type="Pfam" id="PF00646">
    <property type="entry name" value="F-box"/>
    <property type="match status" value="1"/>
</dbReference>
<comment type="caution">
    <text evidence="3">The sequence shown here is derived from an EMBL/GenBank/DDBJ whole genome shotgun (WGS) entry which is preliminary data.</text>
</comment>
<dbReference type="PROSITE" id="PS50181">
    <property type="entry name" value="FBOX"/>
    <property type="match status" value="1"/>
</dbReference>
<dbReference type="InterPro" id="IPR036047">
    <property type="entry name" value="F-box-like_dom_sf"/>
</dbReference>
<dbReference type="Gene3D" id="1.20.1280.50">
    <property type="match status" value="1"/>
</dbReference>
<dbReference type="SUPFAM" id="SSF81383">
    <property type="entry name" value="F-box domain"/>
    <property type="match status" value="1"/>
</dbReference>
<feature type="region of interest" description="Disordered" evidence="1">
    <location>
        <begin position="16"/>
        <end position="47"/>
    </location>
</feature>
<reference evidence="3" key="1">
    <citation type="submission" date="2020-11" db="EMBL/GenBank/DDBJ databases">
        <authorList>
            <consortium name="DOE Joint Genome Institute"/>
            <person name="Ahrendt S."/>
            <person name="Riley R."/>
            <person name="Andreopoulos W."/>
            <person name="Labutti K."/>
            <person name="Pangilinan J."/>
            <person name="Ruiz-Duenas F.J."/>
            <person name="Barrasa J.M."/>
            <person name="Sanchez-Garcia M."/>
            <person name="Camarero S."/>
            <person name="Miyauchi S."/>
            <person name="Serrano A."/>
            <person name="Linde D."/>
            <person name="Babiker R."/>
            <person name="Drula E."/>
            <person name="Ayuso-Fernandez I."/>
            <person name="Pacheco R."/>
            <person name="Padilla G."/>
            <person name="Ferreira P."/>
            <person name="Barriuso J."/>
            <person name="Kellner H."/>
            <person name="Castanera R."/>
            <person name="Alfaro M."/>
            <person name="Ramirez L."/>
            <person name="Pisabarro A.G."/>
            <person name="Kuo A."/>
            <person name="Tritt A."/>
            <person name="Lipzen A."/>
            <person name="He G."/>
            <person name="Yan M."/>
            <person name="Ng V."/>
            <person name="Cullen D."/>
            <person name="Martin F."/>
            <person name="Rosso M.-N."/>
            <person name="Henrissat B."/>
            <person name="Hibbett D."/>
            <person name="Martinez A.T."/>
            <person name="Grigoriev I.V."/>
        </authorList>
    </citation>
    <scope>NUCLEOTIDE SEQUENCE</scope>
    <source>
        <strain evidence="3">CIRM-BRFM 674</strain>
    </source>
</reference>